<evidence type="ECO:0000313" key="5">
    <source>
        <dbReference type="Proteomes" id="UP000004095"/>
    </source>
</evidence>
<proteinExistence type="predicted"/>
<feature type="transmembrane region" description="Helical" evidence="2">
    <location>
        <begin position="216"/>
        <end position="234"/>
    </location>
</feature>
<keyword evidence="1" id="KW-0378">Hydrolase</keyword>
<feature type="transmembrane region" description="Helical" evidence="2">
    <location>
        <begin position="93"/>
        <end position="112"/>
    </location>
</feature>
<feature type="transmembrane region" description="Helical" evidence="2">
    <location>
        <begin position="124"/>
        <end position="142"/>
    </location>
</feature>
<dbReference type="PANTHER" id="PTHR43156:SF2">
    <property type="entry name" value="STAGE II SPORULATION PROTEIN E"/>
    <property type="match status" value="1"/>
</dbReference>
<dbReference type="InterPro" id="IPR001932">
    <property type="entry name" value="PPM-type_phosphatase-like_dom"/>
</dbReference>
<evidence type="ECO:0000313" key="4">
    <source>
        <dbReference type="EMBL" id="EAY29510.1"/>
    </source>
</evidence>
<dbReference type="InterPro" id="IPR052016">
    <property type="entry name" value="Bact_Sigma-Reg"/>
</dbReference>
<dbReference type="RefSeq" id="WP_002695876.1">
    <property type="nucleotide sequence ID" value="NZ_AAWS01000010.1"/>
</dbReference>
<feature type="transmembrane region" description="Helical" evidence="2">
    <location>
        <begin position="30"/>
        <end position="51"/>
    </location>
</feature>
<keyword evidence="5" id="KW-1185">Reference proteome</keyword>
<dbReference type="AlphaFoldDB" id="A1ZIX4"/>
<feature type="transmembrane region" description="Helical" evidence="2">
    <location>
        <begin position="148"/>
        <end position="164"/>
    </location>
</feature>
<dbReference type="InterPro" id="IPR036457">
    <property type="entry name" value="PPM-type-like_dom_sf"/>
</dbReference>
<dbReference type="eggNOG" id="COG2208">
    <property type="taxonomic scope" value="Bacteria"/>
</dbReference>
<dbReference type="Pfam" id="PF07228">
    <property type="entry name" value="SpoIIE"/>
    <property type="match status" value="1"/>
</dbReference>
<dbReference type="SMART" id="SM00331">
    <property type="entry name" value="PP2C_SIG"/>
    <property type="match status" value="1"/>
</dbReference>
<feature type="domain" description="PPM-type phosphatase" evidence="3">
    <location>
        <begin position="294"/>
        <end position="516"/>
    </location>
</feature>
<evidence type="ECO:0000256" key="2">
    <source>
        <dbReference type="SAM" id="Phobius"/>
    </source>
</evidence>
<gene>
    <name evidence="4" type="ORF">M23134_00394</name>
</gene>
<dbReference type="Proteomes" id="UP000004095">
    <property type="component" value="Unassembled WGS sequence"/>
</dbReference>
<name>A1ZIX4_MICM2</name>
<evidence type="ECO:0000256" key="1">
    <source>
        <dbReference type="ARBA" id="ARBA00022801"/>
    </source>
</evidence>
<dbReference type="SUPFAM" id="SSF81606">
    <property type="entry name" value="PP2C-like"/>
    <property type="match status" value="1"/>
</dbReference>
<sequence length="518" mass="58315">MVKESQKNKDALHEASLILQAPYKNTKKKILVAVNLSLVIITSLHLAIQLISFGHLPEPARDMIMIPLTIGIHAFSAYHHSRLLAGKTNQPRWVSQVSTWASLITLQLFALATVHVNINTATSLIVDSAFSIILVFITGTVINRNAATVWLVISLISFFIAYGNRGSSFEYHLMTQQEVKEYKQHLKSPNRKVRQAARKRQEIVKKEKIEPLSIKLYLSVCLIFLLLAFLPTFFQASMIGQVLKTIPRAIEKIELAADEKNLLKKENVRMSMELDIAKHIQKMVLPREEEFMAFKGLEIGARMDTATEVGGDFYEVLPQKDGSIYFGIGDVTDHGLQSGVVMLMTQAAFRATLDNSDIDITSALNQINSILHQNISRMKDQRNLTLSLLHYHNGTVSMTGQHETVILLRSKEDFAEQIDTMDLGLYVGLIDDFSDHVQESSFDLETGDIMLLYTDGATEALNSADREFGIQGLMQALERHRHHPSQQIVNNIIDEIYEYTGKTDPEDDITIVVVRRTA</sequence>
<dbReference type="OrthoDB" id="9763484at2"/>
<dbReference type="PANTHER" id="PTHR43156">
    <property type="entry name" value="STAGE II SPORULATION PROTEIN E-RELATED"/>
    <property type="match status" value="1"/>
</dbReference>
<keyword evidence="2" id="KW-0812">Transmembrane</keyword>
<accession>A1ZIX4</accession>
<reference evidence="4 5" key="1">
    <citation type="submission" date="2007-01" db="EMBL/GenBank/DDBJ databases">
        <authorList>
            <person name="Haygood M."/>
            <person name="Podell S."/>
            <person name="Anderson C."/>
            <person name="Hopkinson B."/>
            <person name="Roe K."/>
            <person name="Barbeau K."/>
            <person name="Gaasterland T."/>
            <person name="Ferriera S."/>
            <person name="Johnson J."/>
            <person name="Kravitz S."/>
            <person name="Beeson K."/>
            <person name="Sutton G."/>
            <person name="Rogers Y.-H."/>
            <person name="Friedman R."/>
            <person name="Frazier M."/>
            <person name="Venter J.C."/>
        </authorList>
    </citation>
    <scope>NUCLEOTIDE SEQUENCE [LARGE SCALE GENOMIC DNA]</scope>
    <source>
        <strain evidence="4 5">ATCC 23134</strain>
    </source>
</reference>
<dbReference type="Gene3D" id="3.60.40.10">
    <property type="entry name" value="PPM-type phosphatase domain"/>
    <property type="match status" value="1"/>
</dbReference>
<dbReference type="GO" id="GO:0016791">
    <property type="term" value="F:phosphatase activity"/>
    <property type="evidence" value="ECO:0007669"/>
    <property type="project" value="TreeGrafter"/>
</dbReference>
<dbReference type="EMBL" id="AAWS01000010">
    <property type="protein sequence ID" value="EAY29510.1"/>
    <property type="molecule type" value="Genomic_DNA"/>
</dbReference>
<dbReference type="eggNOG" id="COG2972">
    <property type="taxonomic scope" value="Bacteria"/>
</dbReference>
<keyword evidence="2" id="KW-1133">Transmembrane helix</keyword>
<keyword evidence="2" id="KW-0472">Membrane</keyword>
<evidence type="ECO:0000259" key="3">
    <source>
        <dbReference type="SMART" id="SM00331"/>
    </source>
</evidence>
<protein>
    <submittedName>
        <fullName evidence="4">Serine phosphatase RsbU</fullName>
    </submittedName>
</protein>
<organism evidence="4 5">
    <name type="scientific">Microscilla marina ATCC 23134</name>
    <dbReference type="NCBI Taxonomy" id="313606"/>
    <lineage>
        <taxon>Bacteria</taxon>
        <taxon>Pseudomonadati</taxon>
        <taxon>Bacteroidota</taxon>
        <taxon>Cytophagia</taxon>
        <taxon>Cytophagales</taxon>
        <taxon>Microscillaceae</taxon>
        <taxon>Microscilla</taxon>
    </lineage>
</organism>
<comment type="caution">
    <text evidence="4">The sequence shown here is derived from an EMBL/GenBank/DDBJ whole genome shotgun (WGS) entry which is preliminary data.</text>
</comment>